<evidence type="ECO:0000256" key="3">
    <source>
        <dbReference type="ARBA" id="ARBA00010763"/>
    </source>
</evidence>
<dbReference type="UniPathway" id="UPA00344"/>
<dbReference type="InterPro" id="IPR005111">
    <property type="entry name" value="MoeA_C_domain_IV"/>
</dbReference>
<dbReference type="Gene3D" id="3.40.980.10">
    <property type="entry name" value="MoaB/Mog-like domain"/>
    <property type="match status" value="1"/>
</dbReference>
<organism evidence="8 9">
    <name type="scientific">Pleomorphomonas carboxyditropha</name>
    <dbReference type="NCBI Taxonomy" id="2023338"/>
    <lineage>
        <taxon>Bacteria</taxon>
        <taxon>Pseudomonadati</taxon>
        <taxon>Pseudomonadota</taxon>
        <taxon>Alphaproteobacteria</taxon>
        <taxon>Hyphomicrobiales</taxon>
        <taxon>Pleomorphomonadaceae</taxon>
        <taxon>Pleomorphomonas</taxon>
    </lineage>
</organism>
<dbReference type="InterPro" id="IPR008284">
    <property type="entry name" value="MoCF_biosynth_CS"/>
</dbReference>
<dbReference type="Gene3D" id="2.40.340.10">
    <property type="entry name" value="MoeA, C-terminal, domain IV"/>
    <property type="match status" value="1"/>
</dbReference>
<dbReference type="RefSeq" id="WP_100083607.1">
    <property type="nucleotide sequence ID" value="NZ_NQVN01000055.1"/>
</dbReference>
<dbReference type="OrthoDB" id="9804758at2"/>
<dbReference type="Pfam" id="PF03453">
    <property type="entry name" value="MoeA_N"/>
    <property type="match status" value="1"/>
</dbReference>
<dbReference type="EC" id="2.10.1.1" evidence="6"/>
<accession>A0A2G9WN87</accession>
<evidence type="ECO:0000256" key="4">
    <source>
        <dbReference type="ARBA" id="ARBA00023150"/>
    </source>
</evidence>
<dbReference type="GO" id="GO:0046872">
    <property type="term" value="F:metal ion binding"/>
    <property type="evidence" value="ECO:0007669"/>
    <property type="project" value="UniProtKB-UniRule"/>
</dbReference>
<dbReference type="InterPro" id="IPR001453">
    <property type="entry name" value="MoaB/Mog_dom"/>
</dbReference>
<dbReference type="InterPro" id="IPR038987">
    <property type="entry name" value="MoeA-like"/>
</dbReference>
<evidence type="ECO:0000256" key="6">
    <source>
        <dbReference type="RuleBase" id="RU365090"/>
    </source>
</evidence>
<dbReference type="PANTHER" id="PTHR10192">
    <property type="entry name" value="MOLYBDOPTERIN BIOSYNTHESIS PROTEIN"/>
    <property type="match status" value="1"/>
</dbReference>
<dbReference type="InterPro" id="IPR036135">
    <property type="entry name" value="MoeA_linker/N_sf"/>
</dbReference>
<comment type="function">
    <text evidence="1 6">Catalyzes the insertion of molybdate into adenylated molybdopterin with the concomitant release of AMP.</text>
</comment>
<sequence length="417" mass="42735">MTFHVTDAFRPVTLGMQSFEAARLGALRLVGPIDRSETVSLDEALGRVLAETIVAPCDLPAFDQAAMDGYAVRFADVAVGPLRVDGVTHAGDAPTRLAPKCAHRIMTGASLPTGADTVVPYEETVTLREGLAMPGSIKPEGNIRRAGEDIARGETVLTKGRRLAWPEIAALAALGIGSVRVTAPIRVSLLTTGAELRSAGEALPAAGIYDSNGPMLMALLADSGVDVTRTTVGDSYDALTERLADASRQADLIVTSAGMSSGDRDLVRAALAAVGGTIAVSSVAIKPGKPLALGGVGGAAFVGLPGNPQAAAFCALVFARPMIAALSGRPRSAPIMALSAFATGHSSEKTELVPVALETVSGQLTARRVGQPGSHRLMPLLAADALAIVAAANAPLRAGDRLEVLPFHPPEFQGVPS</sequence>
<keyword evidence="9" id="KW-1185">Reference proteome</keyword>
<evidence type="ECO:0000313" key="8">
    <source>
        <dbReference type="EMBL" id="PIO96125.1"/>
    </source>
</evidence>
<evidence type="ECO:0000256" key="5">
    <source>
        <dbReference type="ARBA" id="ARBA00047317"/>
    </source>
</evidence>
<dbReference type="GO" id="GO:0006777">
    <property type="term" value="P:Mo-molybdopterin cofactor biosynthetic process"/>
    <property type="evidence" value="ECO:0007669"/>
    <property type="project" value="UniProtKB-UniRule"/>
</dbReference>
<comment type="similarity">
    <text evidence="3 6">Belongs to the MoeA family.</text>
</comment>
<reference evidence="8 9" key="1">
    <citation type="submission" date="2017-08" db="EMBL/GenBank/DDBJ databases">
        <title>Pleomorphomonas carboxidotrophicus sp. nov., a new mesophilic hydrogenogenic carboxidotroph.</title>
        <authorList>
            <person name="Esquivel-Elizondo S."/>
            <person name="Krajmalnik-Brown R."/>
            <person name="Maldonado J."/>
        </authorList>
    </citation>
    <scope>NUCLEOTIDE SEQUENCE [LARGE SCALE GENOMIC DNA]</scope>
    <source>
        <strain evidence="8 9">SVCO-16</strain>
    </source>
</reference>
<evidence type="ECO:0000256" key="1">
    <source>
        <dbReference type="ARBA" id="ARBA00002901"/>
    </source>
</evidence>
<protein>
    <recommendedName>
        <fullName evidence="6">Molybdopterin molybdenumtransferase</fullName>
        <ecNumber evidence="6">2.10.1.1</ecNumber>
    </recommendedName>
</protein>
<dbReference type="EMBL" id="NQVN01000055">
    <property type="protein sequence ID" value="PIO96125.1"/>
    <property type="molecule type" value="Genomic_DNA"/>
</dbReference>
<comment type="cofactor">
    <cofactor evidence="6">
        <name>Mg(2+)</name>
        <dbReference type="ChEBI" id="CHEBI:18420"/>
    </cofactor>
</comment>
<dbReference type="AlphaFoldDB" id="A0A2G9WN87"/>
<dbReference type="InterPro" id="IPR036688">
    <property type="entry name" value="MoeA_C_domain_IV_sf"/>
</dbReference>
<keyword evidence="6" id="KW-0460">Magnesium</keyword>
<comment type="catalytic activity">
    <reaction evidence="5">
        <text>adenylyl-molybdopterin + molybdate = Mo-molybdopterin + AMP + H(+)</text>
        <dbReference type="Rhea" id="RHEA:35047"/>
        <dbReference type="ChEBI" id="CHEBI:15378"/>
        <dbReference type="ChEBI" id="CHEBI:36264"/>
        <dbReference type="ChEBI" id="CHEBI:62727"/>
        <dbReference type="ChEBI" id="CHEBI:71302"/>
        <dbReference type="ChEBI" id="CHEBI:456215"/>
        <dbReference type="EC" id="2.10.1.1"/>
    </reaction>
</comment>
<comment type="pathway">
    <text evidence="2 6">Cofactor biosynthesis; molybdopterin biosynthesis.</text>
</comment>
<dbReference type="CDD" id="cd00887">
    <property type="entry name" value="MoeA"/>
    <property type="match status" value="1"/>
</dbReference>
<keyword evidence="6" id="KW-0808">Transferase</keyword>
<dbReference type="InterPro" id="IPR036425">
    <property type="entry name" value="MoaB/Mog-like_dom_sf"/>
</dbReference>
<dbReference type="Gene3D" id="2.170.190.11">
    <property type="entry name" value="Molybdopterin biosynthesis moea protein, domain 3"/>
    <property type="match status" value="1"/>
</dbReference>
<dbReference type="SUPFAM" id="SSF53218">
    <property type="entry name" value="Molybdenum cofactor biosynthesis proteins"/>
    <property type="match status" value="1"/>
</dbReference>
<proteinExistence type="inferred from homology"/>
<dbReference type="Pfam" id="PF03454">
    <property type="entry name" value="MoeA_C"/>
    <property type="match status" value="1"/>
</dbReference>
<evidence type="ECO:0000313" key="9">
    <source>
        <dbReference type="Proteomes" id="UP000231070"/>
    </source>
</evidence>
<dbReference type="Pfam" id="PF00994">
    <property type="entry name" value="MoCF_biosynth"/>
    <property type="match status" value="1"/>
</dbReference>
<dbReference type="InterPro" id="IPR005110">
    <property type="entry name" value="MoeA_linker/N"/>
</dbReference>
<dbReference type="SUPFAM" id="SSF63882">
    <property type="entry name" value="MoeA N-terminal region -like"/>
    <property type="match status" value="1"/>
</dbReference>
<dbReference type="SMART" id="SM00852">
    <property type="entry name" value="MoCF_biosynth"/>
    <property type="match status" value="1"/>
</dbReference>
<dbReference type="NCBIfam" id="NF045515">
    <property type="entry name" value="Glp_gephyrin"/>
    <property type="match status" value="1"/>
</dbReference>
<dbReference type="GO" id="GO:0061599">
    <property type="term" value="F:molybdopterin molybdotransferase activity"/>
    <property type="evidence" value="ECO:0007669"/>
    <property type="project" value="UniProtKB-UniRule"/>
</dbReference>
<keyword evidence="6" id="KW-0500">Molybdenum</keyword>
<dbReference type="GO" id="GO:0005829">
    <property type="term" value="C:cytosol"/>
    <property type="evidence" value="ECO:0007669"/>
    <property type="project" value="TreeGrafter"/>
</dbReference>
<keyword evidence="4 6" id="KW-0501">Molybdenum cofactor biosynthesis</keyword>
<evidence type="ECO:0000256" key="2">
    <source>
        <dbReference type="ARBA" id="ARBA00005046"/>
    </source>
</evidence>
<feature type="domain" description="MoaB/Mog" evidence="7">
    <location>
        <begin position="188"/>
        <end position="325"/>
    </location>
</feature>
<gene>
    <name evidence="8" type="ORF">CJ014_27030</name>
</gene>
<comment type="caution">
    <text evidence="8">The sequence shown here is derived from an EMBL/GenBank/DDBJ whole genome shotgun (WGS) entry which is preliminary data.</text>
</comment>
<name>A0A2G9WN87_9HYPH</name>
<dbReference type="SUPFAM" id="SSF63867">
    <property type="entry name" value="MoeA C-terminal domain-like"/>
    <property type="match status" value="1"/>
</dbReference>
<dbReference type="Proteomes" id="UP000231070">
    <property type="component" value="Unassembled WGS sequence"/>
</dbReference>
<dbReference type="PROSITE" id="PS01079">
    <property type="entry name" value="MOCF_BIOSYNTHESIS_2"/>
    <property type="match status" value="1"/>
</dbReference>
<keyword evidence="6" id="KW-0479">Metal-binding</keyword>
<dbReference type="NCBIfam" id="TIGR00177">
    <property type="entry name" value="molyb_syn"/>
    <property type="match status" value="1"/>
</dbReference>
<evidence type="ECO:0000259" key="7">
    <source>
        <dbReference type="SMART" id="SM00852"/>
    </source>
</evidence>
<dbReference type="PANTHER" id="PTHR10192:SF5">
    <property type="entry name" value="GEPHYRIN"/>
    <property type="match status" value="1"/>
</dbReference>
<dbReference type="Gene3D" id="3.90.105.10">
    <property type="entry name" value="Molybdopterin biosynthesis moea protein, domain 2"/>
    <property type="match status" value="1"/>
</dbReference>